<sequence length="263" mass="30892">MKNDKKINMGNMTFCIPVRIDSPYRERNLLAVLNFYAQQIHCKYIIVEADKEQHLKKLPSIEGLTYHYIYDDNPTFHRTYYINKMLAQTTTEIAAIWDTDAIAPIPQLSEAYETIIEKQVTMMYPYDGCFWGINEFFSSLFCKNLKISLLEDFPMMKFLMCGYHSVGGAFLVNVRLYKECGWENEHFIGWGPEDAERYKRLVILSRKPIRTSGSLYHLHHSRGNNSSDGNKQVAYITKKEYCHVCSMQPDELKAYIETWNWIK</sequence>
<evidence type="ECO:0000313" key="2">
    <source>
        <dbReference type="Proteomes" id="UP000285650"/>
    </source>
</evidence>
<evidence type="ECO:0000313" key="1">
    <source>
        <dbReference type="EMBL" id="RHE90434.1"/>
    </source>
</evidence>
<reference evidence="1 2" key="1">
    <citation type="submission" date="2018-08" db="EMBL/GenBank/DDBJ databases">
        <title>A genome reference for cultivated species of the human gut microbiota.</title>
        <authorList>
            <person name="Zou Y."/>
            <person name="Xue W."/>
            <person name="Luo G."/>
        </authorList>
    </citation>
    <scope>NUCLEOTIDE SEQUENCE [LARGE SCALE GENOMIC DNA]</scope>
    <source>
        <strain evidence="1 2">AM27-17</strain>
    </source>
</reference>
<dbReference type="AlphaFoldDB" id="A0A414L762"/>
<dbReference type="EMBL" id="QSKV01000010">
    <property type="protein sequence ID" value="RHE90434.1"/>
    <property type="molecule type" value="Genomic_DNA"/>
</dbReference>
<dbReference type="InterPro" id="IPR029044">
    <property type="entry name" value="Nucleotide-diphossugar_trans"/>
</dbReference>
<name>A0A414L762_9BACE</name>
<dbReference type="Proteomes" id="UP000285650">
    <property type="component" value="Unassembled WGS sequence"/>
</dbReference>
<dbReference type="RefSeq" id="WP_118222758.1">
    <property type="nucleotide sequence ID" value="NZ_JADNIJ010000010.1"/>
</dbReference>
<dbReference type="SUPFAM" id="SSF53448">
    <property type="entry name" value="Nucleotide-diphospho-sugar transferases"/>
    <property type="match status" value="1"/>
</dbReference>
<gene>
    <name evidence="1" type="ORF">DW712_15510</name>
</gene>
<proteinExistence type="predicted"/>
<comment type="caution">
    <text evidence="1">The sequence shown here is derived from an EMBL/GenBank/DDBJ whole genome shotgun (WGS) entry which is preliminary data.</text>
</comment>
<organism evidence="1 2">
    <name type="scientific">Bacteroides intestinalis</name>
    <dbReference type="NCBI Taxonomy" id="329854"/>
    <lineage>
        <taxon>Bacteria</taxon>
        <taxon>Pseudomonadati</taxon>
        <taxon>Bacteroidota</taxon>
        <taxon>Bacteroidia</taxon>
        <taxon>Bacteroidales</taxon>
        <taxon>Bacteroidaceae</taxon>
        <taxon>Bacteroides</taxon>
    </lineage>
</organism>
<accession>A0A414L762</accession>
<protein>
    <submittedName>
        <fullName evidence="1">Uncharacterized protein</fullName>
    </submittedName>
</protein>
<dbReference type="Gene3D" id="3.90.550.10">
    <property type="entry name" value="Spore Coat Polysaccharide Biosynthesis Protein SpsA, Chain A"/>
    <property type="match status" value="1"/>
</dbReference>